<evidence type="ECO:0000313" key="4">
    <source>
        <dbReference type="Proteomes" id="UP000272117"/>
    </source>
</evidence>
<dbReference type="AlphaFoldDB" id="A0A3M9MDE6"/>
<feature type="domain" description="OLD protein-like TOPRIM" evidence="2">
    <location>
        <begin position="384"/>
        <end position="449"/>
    </location>
</feature>
<evidence type="ECO:0000259" key="2">
    <source>
        <dbReference type="Pfam" id="PF20469"/>
    </source>
</evidence>
<dbReference type="PANTHER" id="PTHR43581:SF4">
    <property type="entry name" value="ATP_GTP PHOSPHATASE"/>
    <property type="match status" value="1"/>
</dbReference>
<proteinExistence type="predicted"/>
<dbReference type="Pfam" id="PF20469">
    <property type="entry name" value="OLD-like_TOPRIM"/>
    <property type="match status" value="1"/>
</dbReference>
<dbReference type="EMBL" id="RJJD01000015">
    <property type="protein sequence ID" value="RNI23582.1"/>
    <property type="molecule type" value="Genomic_DNA"/>
</dbReference>
<dbReference type="InterPro" id="IPR041685">
    <property type="entry name" value="AAA_GajA/Old/RecF-like"/>
</dbReference>
<dbReference type="GO" id="GO:0016887">
    <property type="term" value="F:ATP hydrolysis activity"/>
    <property type="evidence" value="ECO:0007669"/>
    <property type="project" value="InterPro"/>
</dbReference>
<dbReference type="SUPFAM" id="SSF52540">
    <property type="entry name" value="P-loop containing nucleoside triphosphate hydrolases"/>
    <property type="match status" value="1"/>
</dbReference>
<reference evidence="3 4" key="1">
    <citation type="submission" date="2018-11" db="EMBL/GenBank/DDBJ databases">
        <title>Rufibacter latericius sp. nov., isolated from water in Baiyang Lake.</title>
        <authorList>
            <person name="Yang Y."/>
        </authorList>
    </citation>
    <scope>NUCLEOTIDE SEQUENCE [LARGE SCALE GENOMIC DNA]</scope>
    <source>
        <strain evidence="3 4">R-22-1c-1</strain>
    </source>
</reference>
<evidence type="ECO:0000313" key="3">
    <source>
        <dbReference type="EMBL" id="RNI23582.1"/>
    </source>
</evidence>
<comment type="caution">
    <text evidence="3">The sequence shown here is derived from an EMBL/GenBank/DDBJ whole genome shotgun (WGS) entry which is preliminary data.</text>
</comment>
<sequence>MKIERIRIKNYKSIASLDFNINPRLNVFIGENSVGKSNIFDAINWLLGPVYPSFNSTLPNDHYQGDLENKIRIRLYFDDGKFLELAEEWKDRNGNTKSGLNLSGEYLTDIVRQRYCSAYLGIDRQILDYLPSNRWSLMGRILQEINSTFCKEKVVNEQTGEEILKSDLLKSQLREIRDNTLFSVKDAEGNEVMKNFIELLQRESAKQLNKPEHEFSVDFNLYDPWNFYRTLQLLVKDSDSTLEFQASKLGMGVQASISIAVLKAYSSLKLKNNTPIFIDEPELFLHPQAQRSFYKLLNELADKGTQIFLTTHSPNFLSMAKFDEIFVVRKDSSTGTFINCANCYDFITDLFLRHEIVSDYESMMLQYMNAYEHTGDTQKANEAFFSKAIILVEGESESLILPHLFEVLKFDYLAKGITIVRCGGKNELDRFYRLYSEFGIPCYMMFDGDDNHLGTKEEKSTIKKNKALLKLFDTDADFPDGIVHDNYLGFKDTFDVSLGLGTSSKGLKLFRLAKEKIKSMEQIPSWAPVFVGKLDSLTRTKASSVLIREQQTV</sequence>
<feature type="domain" description="Endonuclease GajA/Old nuclease/RecF-like AAA" evidence="1">
    <location>
        <begin position="1"/>
        <end position="83"/>
    </location>
</feature>
<keyword evidence="4" id="KW-1185">Reference proteome</keyword>
<dbReference type="Proteomes" id="UP000272117">
    <property type="component" value="Unassembled WGS sequence"/>
</dbReference>
<dbReference type="Pfam" id="PF13175">
    <property type="entry name" value="AAA_15"/>
    <property type="match status" value="2"/>
</dbReference>
<dbReference type="Gene3D" id="3.40.50.300">
    <property type="entry name" value="P-loop containing nucleotide triphosphate hydrolases"/>
    <property type="match status" value="1"/>
</dbReference>
<name>A0A3M9MDE6_9BACT</name>
<dbReference type="PANTHER" id="PTHR43581">
    <property type="entry name" value="ATP/GTP PHOSPHATASE"/>
    <property type="match status" value="1"/>
</dbReference>
<accession>A0A3M9MDE6</accession>
<dbReference type="InterPro" id="IPR051396">
    <property type="entry name" value="Bact_Antivir_Def_Nuclease"/>
</dbReference>
<evidence type="ECO:0000259" key="1">
    <source>
        <dbReference type="Pfam" id="PF13175"/>
    </source>
</evidence>
<dbReference type="GO" id="GO:0005524">
    <property type="term" value="F:ATP binding"/>
    <property type="evidence" value="ECO:0007669"/>
    <property type="project" value="InterPro"/>
</dbReference>
<dbReference type="OrthoDB" id="9805802at2"/>
<dbReference type="InterPro" id="IPR027417">
    <property type="entry name" value="P-loop_NTPase"/>
</dbReference>
<feature type="domain" description="Endonuclease GajA/Old nuclease/RecF-like AAA" evidence="1">
    <location>
        <begin position="115"/>
        <end position="316"/>
    </location>
</feature>
<dbReference type="CDD" id="cd01026">
    <property type="entry name" value="TOPRIM_OLD"/>
    <property type="match status" value="1"/>
</dbReference>
<dbReference type="RefSeq" id="WP_123128503.1">
    <property type="nucleotide sequence ID" value="NZ_RJJD01000015.1"/>
</dbReference>
<dbReference type="InterPro" id="IPR034139">
    <property type="entry name" value="TOPRIM_OLD"/>
</dbReference>
<organism evidence="3 4">
    <name type="scientific">Rufibacter latericius</name>
    <dbReference type="NCBI Taxonomy" id="2487040"/>
    <lineage>
        <taxon>Bacteria</taxon>
        <taxon>Pseudomonadati</taxon>
        <taxon>Bacteroidota</taxon>
        <taxon>Cytophagia</taxon>
        <taxon>Cytophagales</taxon>
        <taxon>Hymenobacteraceae</taxon>
        <taxon>Rufibacter</taxon>
    </lineage>
</organism>
<protein>
    <submittedName>
        <fullName evidence="3">DUF2813 domain-containing protein</fullName>
    </submittedName>
</protein>
<gene>
    <name evidence="3" type="ORF">EFB08_18810</name>
</gene>